<protein>
    <submittedName>
        <fullName evidence="1">Uncharacterized protein</fullName>
    </submittedName>
</protein>
<name>A0ACC0ALQ0_CATRO</name>
<accession>A0ACC0ALQ0</accession>
<reference evidence="2" key="1">
    <citation type="journal article" date="2023" name="Nat. Plants">
        <title>Single-cell RNA sequencing provides a high-resolution roadmap for understanding the multicellular compartmentation of specialized metabolism.</title>
        <authorList>
            <person name="Sun S."/>
            <person name="Shen X."/>
            <person name="Li Y."/>
            <person name="Li Y."/>
            <person name="Wang S."/>
            <person name="Li R."/>
            <person name="Zhang H."/>
            <person name="Shen G."/>
            <person name="Guo B."/>
            <person name="Wei J."/>
            <person name="Xu J."/>
            <person name="St-Pierre B."/>
            <person name="Chen S."/>
            <person name="Sun C."/>
        </authorList>
    </citation>
    <scope>NUCLEOTIDE SEQUENCE [LARGE SCALE GENOMIC DNA]</scope>
</reference>
<organism evidence="1 2">
    <name type="scientific">Catharanthus roseus</name>
    <name type="common">Madagascar periwinkle</name>
    <name type="synonym">Vinca rosea</name>
    <dbReference type="NCBI Taxonomy" id="4058"/>
    <lineage>
        <taxon>Eukaryota</taxon>
        <taxon>Viridiplantae</taxon>
        <taxon>Streptophyta</taxon>
        <taxon>Embryophyta</taxon>
        <taxon>Tracheophyta</taxon>
        <taxon>Spermatophyta</taxon>
        <taxon>Magnoliopsida</taxon>
        <taxon>eudicotyledons</taxon>
        <taxon>Gunneridae</taxon>
        <taxon>Pentapetalae</taxon>
        <taxon>asterids</taxon>
        <taxon>lamiids</taxon>
        <taxon>Gentianales</taxon>
        <taxon>Apocynaceae</taxon>
        <taxon>Rauvolfioideae</taxon>
        <taxon>Vinceae</taxon>
        <taxon>Catharanthinae</taxon>
        <taxon>Catharanthus</taxon>
    </lineage>
</organism>
<keyword evidence="2" id="KW-1185">Reference proteome</keyword>
<proteinExistence type="predicted"/>
<dbReference type="Proteomes" id="UP001060085">
    <property type="component" value="Linkage Group LG05"/>
</dbReference>
<evidence type="ECO:0000313" key="2">
    <source>
        <dbReference type="Proteomes" id="UP001060085"/>
    </source>
</evidence>
<sequence>MGSDDRDGDSPFWYRSKHKYDLNSKIMLTAIISLSIVVVLVILLHVYARCILRRRLRRRAALRQLGIITSAHNVHTIEPPKTGLDPSIIASLPIFVYHNGSTCGSLIECSVCLSMLEDGEIARTLPNCKHTFHAECIDKWFNSQSTCPICRSEAEPRLLVPEPREGVVGSGCAGYRISATAPPLEEANSALVAAEMELGQSDGGIQSSSSAKVNESSSRLSSFRWNILTRNRSSRRDVDVTEDLERQ</sequence>
<dbReference type="EMBL" id="CM044705">
    <property type="protein sequence ID" value="KAI5661810.1"/>
    <property type="molecule type" value="Genomic_DNA"/>
</dbReference>
<gene>
    <name evidence="1" type="ORF">M9H77_21133</name>
</gene>
<evidence type="ECO:0000313" key="1">
    <source>
        <dbReference type="EMBL" id="KAI5661810.1"/>
    </source>
</evidence>
<comment type="caution">
    <text evidence="1">The sequence shown here is derived from an EMBL/GenBank/DDBJ whole genome shotgun (WGS) entry which is preliminary data.</text>
</comment>